<dbReference type="PANTHER" id="PTHR30477:SF22">
    <property type="entry name" value="METAL ABC TRANSPORTER PERMEASE"/>
    <property type="match status" value="1"/>
</dbReference>
<proteinExistence type="inferred from homology"/>
<feature type="transmembrane region" description="Helical" evidence="7">
    <location>
        <begin position="254"/>
        <end position="271"/>
    </location>
</feature>
<dbReference type="Gene3D" id="1.10.3470.10">
    <property type="entry name" value="ABC transporter involved in vitamin B12 uptake, BtuC"/>
    <property type="match status" value="1"/>
</dbReference>
<evidence type="ECO:0000256" key="4">
    <source>
        <dbReference type="ARBA" id="ARBA00022989"/>
    </source>
</evidence>
<keyword evidence="9" id="KW-1185">Reference proteome</keyword>
<sequence length="293" mass="31576">MLDVLLEYEFLRNAFWAGMIIGIVSPVVGVFLVVRRLSLMADALSHIALSGVAAGMLLREVSPAFAFFNPVYAGMAFSVAGSLFVEQLRKLYRSYEELAIPITLSTGVALGVVLISIADGFNSDLFGYLFGSVLSVTPSDLMAIGGIGLVVLLAVFVFYKELFYLSYDEENAVLSGLPRKALNVLYMVLVALVIAAAMRIVGILLVSAMMTLPVAASLQVARSFKQTFLYAVGFAETSVLGGLTLSYYLDWASGGTIVLLSVTILAITLTFKRLKRRLVSRRVLSSGQEAGHC</sequence>
<dbReference type="GO" id="GO:0043190">
    <property type="term" value="C:ATP-binding cassette (ABC) transporter complex"/>
    <property type="evidence" value="ECO:0007669"/>
    <property type="project" value="InterPro"/>
</dbReference>
<keyword evidence="4 7" id="KW-1133">Transmembrane helix</keyword>
<dbReference type="InterPro" id="IPR001626">
    <property type="entry name" value="ABC_TroCD"/>
</dbReference>
<feature type="transmembrane region" description="Helical" evidence="7">
    <location>
        <begin position="14"/>
        <end position="34"/>
    </location>
</feature>
<feature type="transmembrane region" description="Helical" evidence="7">
    <location>
        <begin position="64"/>
        <end position="86"/>
    </location>
</feature>
<reference evidence="8 9" key="1">
    <citation type="journal article" date="2015" name="Int. J. Syst. Evol. Microbiol.">
        <title>Novibacillus thermophilus gen. nov., sp. nov., a Gram-staining-negative and moderately thermophilic member of the family Thermoactinomycetaceae.</title>
        <authorList>
            <person name="Yang G."/>
            <person name="Chen J."/>
            <person name="Zhou S."/>
        </authorList>
    </citation>
    <scope>NUCLEOTIDE SEQUENCE [LARGE SCALE GENOMIC DNA]</scope>
    <source>
        <strain evidence="8 9">SG-1</strain>
    </source>
</reference>
<dbReference type="Pfam" id="PF00950">
    <property type="entry name" value="ABC-3"/>
    <property type="match status" value="1"/>
</dbReference>
<feature type="transmembrane region" description="Helical" evidence="7">
    <location>
        <begin position="141"/>
        <end position="159"/>
    </location>
</feature>
<evidence type="ECO:0000313" key="8">
    <source>
        <dbReference type="EMBL" id="AQS55441.1"/>
    </source>
</evidence>
<dbReference type="AlphaFoldDB" id="A0A1U9K5X5"/>
<dbReference type="EMBL" id="CP019699">
    <property type="protein sequence ID" value="AQS55441.1"/>
    <property type="molecule type" value="Genomic_DNA"/>
</dbReference>
<dbReference type="GO" id="GO:0055085">
    <property type="term" value="P:transmembrane transport"/>
    <property type="evidence" value="ECO:0007669"/>
    <property type="project" value="InterPro"/>
</dbReference>
<dbReference type="STRING" id="1471761.B0W44_06220"/>
<dbReference type="OrthoDB" id="9798540at2"/>
<keyword evidence="5 7" id="KW-0472">Membrane</keyword>
<dbReference type="Proteomes" id="UP000188603">
    <property type="component" value="Chromosome"/>
</dbReference>
<evidence type="ECO:0000256" key="1">
    <source>
        <dbReference type="ARBA" id="ARBA00004141"/>
    </source>
</evidence>
<comment type="similarity">
    <text evidence="2 6">Belongs to the ABC-3 integral membrane protein family.</text>
</comment>
<comment type="subcellular location">
    <subcellularLocation>
        <location evidence="6">Cell membrane</location>
        <topology evidence="6">Multi-pass membrane protein</topology>
    </subcellularLocation>
    <subcellularLocation>
        <location evidence="1">Membrane</location>
        <topology evidence="1">Multi-pass membrane protein</topology>
    </subcellularLocation>
</comment>
<evidence type="ECO:0000256" key="6">
    <source>
        <dbReference type="RuleBase" id="RU003943"/>
    </source>
</evidence>
<evidence type="ECO:0000256" key="3">
    <source>
        <dbReference type="ARBA" id="ARBA00022692"/>
    </source>
</evidence>
<dbReference type="GO" id="GO:0010043">
    <property type="term" value="P:response to zinc ion"/>
    <property type="evidence" value="ECO:0007669"/>
    <property type="project" value="TreeGrafter"/>
</dbReference>
<evidence type="ECO:0000256" key="7">
    <source>
        <dbReference type="SAM" id="Phobius"/>
    </source>
</evidence>
<dbReference type="InterPro" id="IPR037294">
    <property type="entry name" value="ABC_BtuC-like"/>
</dbReference>
<feature type="transmembrane region" description="Helical" evidence="7">
    <location>
        <begin position="98"/>
        <end position="121"/>
    </location>
</feature>
<dbReference type="RefSeq" id="WP_077719297.1">
    <property type="nucleotide sequence ID" value="NZ_CP019699.1"/>
</dbReference>
<dbReference type="KEGG" id="ntr:B0W44_06220"/>
<protein>
    <submittedName>
        <fullName evidence="8">Metal ABC transporter permease</fullName>
    </submittedName>
</protein>
<feature type="transmembrane region" description="Helical" evidence="7">
    <location>
        <begin position="180"/>
        <end position="197"/>
    </location>
</feature>
<evidence type="ECO:0000256" key="5">
    <source>
        <dbReference type="ARBA" id="ARBA00023136"/>
    </source>
</evidence>
<accession>A0A1U9K5X5</accession>
<evidence type="ECO:0000256" key="2">
    <source>
        <dbReference type="ARBA" id="ARBA00008034"/>
    </source>
</evidence>
<dbReference type="CDD" id="cd06550">
    <property type="entry name" value="TM_ABC_iron-siderophores_like"/>
    <property type="match status" value="1"/>
</dbReference>
<dbReference type="PANTHER" id="PTHR30477">
    <property type="entry name" value="ABC-TRANSPORTER METAL-BINDING PROTEIN"/>
    <property type="match status" value="1"/>
</dbReference>
<keyword evidence="6" id="KW-0813">Transport</keyword>
<dbReference type="SUPFAM" id="SSF81345">
    <property type="entry name" value="ABC transporter involved in vitamin B12 uptake, BtuC"/>
    <property type="match status" value="1"/>
</dbReference>
<organism evidence="8 9">
    <name type="scientific">Novibacillus thermophilus</name>
    <dbReference type="NCBI Taxonomy" id="1471761"/>
    <lineage>
        <taxon>Bacteria</taxon>
        <taxon>Bacillati</taxon>
        <taxon>Bacillota</taxon>
        <taxon>Bacilli</taxon>
        <taxon>Bacillales</taxon>
        <taxon>Thermoactinomycetaceae</taxon>
        <taxon>Novibacillus</taxon>
    </lineage>
</organism>
<evidence type="ECO:0000313" key="9">
    <source>
        <dbReference type="Proteomes" id="UP000188603"/>
    </source>
</evidence>
<keyword evidence="3 6" id="KW-0812">Transmembrane</keyword>
<gene>
    <name evidence="8" type="ORF">B0W44_06220</name>
</gene>
<name>A0A1U9K5X5_9BACL</name>